<dbReference type="SUPFAM" id="SSF55031">
    <property type="entry name" value="Bacterial exopeptidase dimerisation domain"/>
    <property type="match status" value="1"/>
</dbReference>
<keyword evidence="3" id="KW-0378">Hydrolase</keyword>
<evidence type="ECO:0000259" key="7">
    <source>
        <dbReference type="Pfam" id="PF07687"/>
    </source>
</evidence>
<dbReference type="Pfam" id="PF01546">
    <property type="entry name" value="Peptidase_M20"/>
    <property type="match status" value="1"/>
</dbReference>
<gene>
    <name evidence="8" type="ORF">SAMN02745753_02550</name>
</gene>
<evidence type="ECO:0000313" key="8">
    <source>
        <dbReference type="EMBL" id="SHF74857.1"/>
    </source>
</evidence>
<dbReference type="Proteomes" id="UP000184517">
    <property type="component" value="Unassembled WGS sequence"/>
</dbReference>
<dbReference type="OrthoDB" id="9776600at2"/>
<accession>A0A1M5E6K9</accession>
<dbReference type="InterPro" id="IPR017150">
    <property type="entry name" value="Pept_M20_glutamate_carboxypep"/>
</dbReference>
<dbReference type="GO" id="GO:0046872">
    <property type="term" value="F:metal ion binding"/>
    <property type="evidence" value="ECO:0007669"/>
    <property type="project" value="UniProtKB-KW"/>
</dbReference>
<dbReference type="GO" id="GO:0004180">
    <property type="term" value="F:carboxypeptidase activity"/>
    <property type="evidence" value="ECO:0007669"/>
    <property type="project" value="UniProtKB-KW"/>
</dbReference>
<keyword evidence="8" id="KW-0645">Protease</keyword>
<keyword evidence="9" id="KW-1185">Reference proteome</keyword>
<feature type="domain" description="Peptidase M20 dimerisation" evidence="7">
    <location>
        <begin position="208"/>
        <end position="305"/>
    </location>
</feature>
<name>A0A1M5E6K9_9GAMM</name>
<evidence type="ECO:0000313" key="9">
    <source>
        <dbReference type="Proteomes" id="UP000184517"/>
    </source>
</evidence>
<keyword evidence="2" id="KW-0479">Metal-binding</keyword>
<dbReference type="AlphaFoldDB" id="A0A1M5E6K9"/>
<dbReference type="PANTHER" id="PTHR43808:SF9">
    <property type="entry name" value="BLL0789 PROTEIN"/>
    <property type="match status" value="1"/>
</dbReference>
<keyword evidence="5" id="KW-0170">Cobalt</keyword>
<evidence type="ECO:0000256" key="1">
    <source>
        <dbReference type="ARBA" id="ARBA00001947"/>
    </source>
</evidence>
<dbReference type="Pfam" id="PF07687">
    <property type="entry name" value="M20_dimer"/>
    <property type="match status" value="1"/>
</dbReference>
<dbReference type="Gene3D" id="3.40.630.10">
    <property type="entry name" value="Zn peptidases"/>
    <property type="match status" value="1"/>
</dbReference>
<dbReference type="PROSITE" id="PS00758">
    <property type="entry name" value="ARGE_DAPE_CPG2_1"/>
    <property type="match status" value="1"/>
</dbReference>
<dbReference type="PIRSF" id="PIRSF037238">
    <property type="entry name" value="Carboxypeptidase_G2"/>
    <property type="match status" value="1"/>
</dbReference>
<evidence type="ECO:0000256" key="6">
    <source>
        <dbReference type="PIRSR" id="PIRSR037238-1"/>
    </source>
</evidence>
<organism evidence="8 9">
    <name type="scientific">Marinomonas polaris DSM 16579</name>
    <dbReference type="NCBI Taxonomy" id="1122206"/>
    <lineage>
        <taxon>Bacteria</taxon>
        <taxon>Pseudomonadati</taxon>
        <taxon>Pseudomonadota</taxon>
        <taxon>Gammaproteobacteria</taxon>
        <taxon>Oceanospirillales</taxon>
        <taxon>Oceanospirillaceae</taxon>
        <taxon>Marinomonas</taxon>
    </lineage>
</organism>
<dbReference type="EMBL" id="FQVF01000011">
    <property type="protein sequence ID" value="SHF74857.1"/>
    <property type="molecule type" value="Genomic_DNA"/>
</dbReference>
<dbReference type="InterPro" id="IPR001261">
    <property type="entry name" value="ArgE/DapE_CS"/>
</dbReference>
<dbReference type="InterPro" id="IPR036264">
    <property type="entry name" value="Bact_exopeptidase_dim_dom"/>
</dbReference>
<dbReference type="SUPFAM" id="SSF53187">
    <property type="entry name" value="Zn-dependent exopeptidases"/>
    <property type="match status" value="1"/>
</dbReference>
<dbReference type="STRING" id="1122206.SAMN02745753_02550"/>
<dbReference type="InterPro" id="IPR002933">
    <property type="entry name" value="Peptidase_M20"/>
</dbReference>
<proteinExistence type="predicted"/>
<dbReference type="PANTHER" id="PTHR43808">
    <property type="entry name" value="ACETYLORNITHINE DEACETYLASE"/>
    <property type="match status" value="1"/>
</dbReference>
<evidence type="ECO:0000256" key="5">
    <source>
        <dbReference type="ARBA" id="ARBA00023285"/>
    </source>
</evidence>
<evidence type="ECO:0000256" key="3">
    <source>
        <dbReference type="ARBA" id="ARBA00022801"/>
    </source>
</evidence>
<sequence length="405" mass="42663">MTLSTAKKVSNSALAPYADLLCDWLATQEDEMIQCLQKLVDTDSNSYDKDGVDAAGKLMASWLEADGIECRWHKSASSGDVLEARIASGFDKKDAQPAIYLMGHRDTVFPKGTTATRGFTRDGMTAFGPGVADMKSGLVLNCFVLRGLQYLLNNSDLTELPHPVVGLFTGDEEIGSPEGRHVIQQMVKGAKAVFNAEPGRISGNVVSARKGGASFEILVKGKAAHSGVNHADGASAIGGLALIITELHALTNYETGVTTNVGLISGGMSSNTVASDATAKLDLRYITKEQMVDAIDAIQAIVDTPRLNGVTASVRLISAFHPFESSMSDVLLAHYQKQAESLGFTVEGEFTGGCSDAGFTSSMGVPTLCGTGPVGAKMHTDGELCLLDTFVPRTQAVAKSVLLLP</sequence>
<evidence type="ECO:0000256" key="4">
    <source>
        <dbReference type="ARBA" id="ARBA00022833"/>
    </source>
</evidence>
<feature type="active site" evidence="6">
    <location>
        <position position="106"/>
    </location>
</feature>
<dbReference type="InterPro" id="IPR011650">
    <property type="entry name" value="Peptidase_M20_dimer"/>
</dbReference>
<comment type="cofactor">
    <cofactor evidence="1">
        <name>Zn(2+)</name>
        <dbReference type="ChEBI" id="CHEBI:29105"/>
    </cofactor>
</comment>
<keyword evidence="4" id="KW-0862">Zinc</keyword>
<dbReference type="CDD" id="cd03885">
    <property type="entry name" value="M20_CPDG2"/>
    <property type="match status" value="1"/>
</dbReference>
<dbReference type="RefSeq" id="WP_084122427.1">
    <property type="nucleotide sequence ID" value="NZ_FQVF01000011.1"/>
</dbReference>
<feature type="active site" description="Proton acceptor" evidence="6">
    <location>
        <position position="172"/>
    </location>
</feature>
<evidence type="ECO:0000256" key="2">
    <source>
        <dbReference type="ARBA" id="ARBA00022723"/>
    </source>
</evidence>
<dbReference type="Gene3D" id="3.30.70.360">
    <property type="match status" value="1"/>
</dbReference>
<protein>
    <submittedName>
        <fullName evidence="8">Glutamate carboxypeptidase</fullName>
    </submittedName>
</protein>
<keyword evidence="8" id="KW-0121">Carboxypeptidase</keyword>
<dbReference type="InterPro" id="IPR050072">
    <property type="entry name" value="Peptidase_M20A"/>
</dbReference>
<reference evidence="9" key="1">
    <citation type="submission" date="2016-11" db="EMBL/GenBank/DDBJ databases">
        <authorList>
            <person name="Varghese N."/>
            <person name="Submissions S."/>
        </authorList>
    </citation>
    <scope>NUCLEOTIDE SEQUENCE [LARGE SCALE GENOMIC DNA]</scope>
    <source>
        <strain evidence="9">DSM 16579</strain>
    </source>
</reference>